<dbReference type="InParanoid" id="G0NMT0"/>
<dbReference type="HOGENOM" id="CLU_121586_0_0_1"/>
<proteinExistence type="predicted"/>
<reference evidence="3" key="1">
    <citation type="submission" date="2011-07" db="EMBL/GenBank/DDBJ databases">
        <authorList>
            <consortium name="Caenorhabditis brenneri Sequencing and Analysis Consortium"/>
            <person name="Wilson R.K."/>
        </authorList>
    </citation>
    <scope>NUCLEOTIDE SEQUENCE [LARGE SCALE GENOMIC DNA]</scope>
    <source>
        <strain evidence="3">PB2801</strain>
    </source>
</reference>
<dbReference type="FunCoup" id="G0NMT0">
    <property type="interactions" value="6"/>
</dbReference>
<feature type="signal peptide" evidence="1">
    <location>
        <begin position="1"/>
        <end position="19"/>
    </location>
</feature>
<name>G0NMT0_CAEBE</name>
<evidence type="ECO:0000313" key="3">
    <source>
        <dbReference type="Proteomes" id="UP000008068"/>
    </source>
</evidence>
<evidence type="ECO:0008006" key="4">
    <source>
        <dbReference type="Google" id="ProtNLM"/>
    </source>
</evidence>
<gene>
    <name evidence="2" type="ORF">CAEBREN_22457</name>
</gene>
<dbReference type="Proteomes" id="UP000008068">
    <property type="component" value="Unassembled WGS sequence"/>
</dbReference>
<evidence type="ECO:0000313" key="2">
    <source>
        <dbReference type="EMBL" id="EGT34354.1"/>
    </source>
</evidence>
<sequence length="190" mass="19022">MYSSKVAFALVASIALASAVPIIGDTGLGGILGGNGQGGVGGVTGGEGDLLGGLLGGILGGGNGGLLGGILGNGGIGNLLQLLDIPELTNILQPLLEQVLQLVEQLLTDLQNVLASLPETLQSILSIINNGGPIEQQSQALTDLRNQNTVPFDTIFYIVDQLQKKGGNGGVSLSTPAISLPTPATPQIPV</sequence>
<protein>
    <recommendedName>
        <fullName evidence="4">SXP/RAL-2 family protein Ani s 5-like cation-binding domain-containing protein</fullName>
    </recommendedName>
</protein>
<keyword evidence="3" id="KW-1185">Reference proteome</keyword>
<dbReference type="OMA" id="YQIHASY"/>
<dbReference type="EMBL" id="GL379912">
    <property type="protein sequence ID" value="EGT34354.1"/>
    <property type="molecule type" value="Genomic_DNA"/>
</dbReference>
<evidence type="ECO:0000256" key="1">
    <source>
        <dbReference type="SAM" id="SignalP"/>
    </source>
</evidence>
<dbReference type="eggNOG" id="ENOG502QSI5">
    <property type="taxonomic scope" value="Eukaryota"/>
</dbReference>
<dbReference type="AlphaFoldDB" id="G0NMT0"/>
<feature type="chain" id="PRO_5003406075" description="SXP/RAL-2 family protein Ani s 5-like cation-binding domain-containing protein" evidence="1">
    <location>
        <begin position="20"/>
        <end position="190"/>
    </location>
</feature>
<organism evidence="3">
    <name type="scientific">Caenorhabditis brenneri</name>
    <name type="common">Nematode worm</name>
    <dbReference type="NCBI Taxonomy" id="135651"/>
    <lineage>
        <taxon>Eukaryota</taxon>
        <taxon>Metazoa</taxon>
        <taxon>Ecdysozoa</taxon>
        <taxon>Nematoda</taxon>
        <taxon>Chromadorea</taxon>
        <taxon>Rhabditida</taxon>
        <taxon>Rhabditina</taxon>
        <taxon>Rhabditomorpha</taxon>
        <taxon>Rhabditoidea</taxon>
        <taxon>Rhabditidae</taxon>
        <taxon>Peloderinae</taxon>
        <taxon>Caenorhabditis</taxon>
    </lineage>
</organism>
<keyword evidence="1" id="KW-0732">Signal</keyword>
<accession>G0NMT0</accession>